<dbReference type="EMBL" id="JAATJV010220337">
    <property type="protein sequence ID" value="MBZ3874173.1"/>
    <property type="molecule type" value="Genomic_DNA"/>
</dbReference>
<comment type="caution">
    <text evidence="1">The sequence shown here is derived from an EMBL/GenBank/DDBJ whole genome shotgun (WGS) entry which is preliminary data.</text>
</comment>
<dbReference type="InterPro" id="IPR036179">
    <property type="entry name" value="Ig-like_dom_sf"/>
</dbReference>
<evidence type="ECO:0000313" key="2">
    <source>
        <dbReference type="Proteomes" id="UP001166674"/>
    </source>
</evidence>
<keyword evidence="2" id="KW-1185">Reference proteome</keyword>
<dbReference type="AlphaFoldDB" id="A0AA41MLJ0"/>
<dbReference type="Proteomes" id="UP001166674">
    <property type="component" value="Unassembled WGS sequence"/>
</dbReference>
<accession>A0AA41MLJ0</accession>
<dbReference type="Gene3D" id="2.60.40.10">
    <property type="entry name" value="Immunoglobulins"/>
    <property type="match status" value="1"/>
</dbReference>
<organism evidence="1 2">
    <name type="scientific">Sciurus carolinensis</name>
    <name type="common">Eastern gray squirrel</name>
    <dbReference type="NCBI Taxonomy" id="30640"/>
    <lineage>
        <taxon>Eukaryota</taxon>
        <taxon>Metazoa</taxon>
        <taxon>Chordata</taxon>
        <taxon>Craniata</taxon>
        <taxon>Vertebrata</taxon>
        <taxon>Euteleostomi</taxon>
        <taxon>Mammalia</taxon>
        <taxon>Eutheria</taxon>
        <taxon>Euarchontoglires</taxon>
        <taxon>Glires</taxon>
        <taxon>Rodentia</taxon>
        <taxon>Sciuromorpha</taxon>
        <taxon>Sciuridae</taxon>
        <taxon>Sciurinae</taxon>
        <taxon>Sciurini</taxon>
        <taxon>Sciurus</taxon>
    </lineage>
</organism>
<dbReference type="SUPFAM" id="SSF48726">
    <property type="entry name" value="Immunoglobulin"/>
    <property type="match status" value="1"/>
</dbReference>
<name>A0AA41MLJ0_SCICA</name>
<sequence>MVPNCFSGSKDTTANAAFLHISQLQSEDEADYYCNTWDGNTRTDTVLQSHEELRQILLLSSLDWMQLLLLVVLIM</sequence>
<gene>
    <name evidence="1" type="ORF">SUZIE_126615</name>
</gene>
<protein>
    <submittedName>
        <fullName evidence="1">Ig lambda chain V-VI region SUT</fullName>
    </submittedName>
</protein>
<proteinExistence type="predicted"/>
<evidence type="ECO:0000313" key="1">
    <source>
        <dbReference type="EMBL" id="MBZ3874173.1"/>
    </source>
</evidence>
<dbReference type="InterPro" id="IPR013783">
    <property type="entry name" value="Ig-like_fold"/>
</dbReference>
<reference evidence="1" key="1">
    <citation type="submission" date="2020-03" db="EMBL/GenBank/DDBJ databases">
        <title>Studies in the Genomics of Life Span.</title>
        <authorList>
            <person name="Glass D."/>
        </authorList>
    </citation>
    <scope>NUCLEOTIDE SEQUENCE</scope>
    <source>
        <strain evidence="1">SUZIE</strain>
        <tissue evidence="1">Muscle</tissue>
    </source>
</reference>